<evidence type="ECO:0000256" key="1">
    <source>
        <dbReference type="ARBA" id="ARBA00001933"/>
    </source>
</evidence>
<protein>
    <submittedName>
        <fullName evidence="4">Pyridoxal-phosphate dependent enzyme</fullName>
    </submittedName>
</protein>
<evidence type="ECO:0000313" key="4">
    <source>
        <dbReference type="EMBL" id="MTB94361.1"/>
    </source>
</evidence>
<dbReference type="InterPro" id="IPR036052">
    <property type="entry name" value="TrpB-like_PALP_sf"/>
</dbReference>
<dbReference type="InterPro" id="IPR001926">
    <property type="entry name" value="TrpB-like_PALP"/>
</dbReference>
<comment type="cofactor">
    <cofactor evidence="1">
        <name>pyridoxal 5'-phosphate</name>
        <dbReference type="ChEBI" id="CHEBI:597326"/>
    </cofactor>
</comment>
<organism evidence="4 5">
    <name type="scientific">Nocardioides marmotae</name>
    <dbReference type="NCBI Taxonomy" id="2663857"/>
    <lineage>
        <taxon>Bacteria</taxon>
        <taxon>Bacillati</taxon>
        <taxon>Actinomycetota</taxon>
        <taxon>Actinomycetes</taxon>
        <taxon>Propionibacteriales</taxon>
        <taxon>Nocardioidaceae</taxon>
        <taxon>Nocardioides</taxon>
    </lineage>
</organism>
<dbReference type="InterPro" id="IPR050214">
    <property type="entry name" value="Cys_Synth/Cystath_Beta-Synth"/>
</dbReference>
<dbReference type="SUPFAM" id="SSF53686">
    <property type="entry name" value="Tryptophan synthase beta subunit-like PLP-dependent enzymes"/>
    <property type="match status" value="1"/>
</dbReference>
<feature type="domain" description="Tryptophan synthase beta chain-like PALP" evidence="3">
    <location>
        <begin position="12"/>
        <end position="307"/>
    </location>
</feature>
<dbReference type="PANTHER" id="PTHR10314">
    <property type="entry name" value="CYSTATHIONINE BETA-SYNTHASE"/>
    <property type="match status" value="1"/>
</dbReference>
<dbReference type="GO" id="GO:1901605">
    <property type="term" value="P:alpha-amino acid metabolic process"/>
    <property type="evidence" value="ECO:0007669"/>
    <property type="project" value="UniProtKB-ARBA"/>
</dbReference>
<proteinExistence type="predicted"/>
<name>A0A6I3J021_9ACTN</name>
<dbReference type="Gene3D" id="3.40.50.1100">
    <property type="match status" value="2"/>
</dbReference>
<evidence type="ECO:0000256" key="2">
    <source>
        <dbReference type="ARBA" id="ARBA00022898"/>
    </source>
</evidence>
<dbReference type="RefSeq" id="WP_154614194.1">
    <property type="nucleotide sequence ID" value="NZ_CP053660.1"/>
</dbReference>
<comment type="caution">
    <text evidence="4">The sequence shown here is derived from an EMBL/GenBank/DDBJ whole genome shotgun (WGS) entry which is preliminary data.</text>
</comment>
<dbReference type="EMBL" id="WLCI01000005">
    <property type="protein sequence ID" value="MTB94361.1"/>
    <property type="molecule type" value="Genomic_DNA"/>
</dbReference>
<accession>A0A6I3J021</accession>
<dbReference type="Proteomes" id="UP000433406">
    <property type="component" value="Unassembled WGS sequence"/>
</dbReference>
<keyword evidence="2" id="KW-0663">Pyridoxal phosphate</keyword>
<sequence>MSAAALPVDRLSMGEGGTPMVALHALAERWGLAGLWAKAEYLNPTGSYKDRIAAESIRVALRDGRRGWMATSSGNGGAAMSAYGARAGLPGVLLVLEDAPAEKLASIAPYGVLRLSMPLLGPDVMARLGEIAEDHGLLLTITAHAHNPEGMRGADGIGEEIAAHGHATHVYVPTGGGGLLVATERGLRAGGSDAAVVVAQPAGCAPIARAVSGELSRPRIDTWETRISGLQLPVPPDGDLALDAVRRSGGWGAPVADEDAWAAQSLLAQTEGIFVEPASALALAAVRQDVEAGRLGPDDQPCVVLTGHGLKDLGRFVAPEHRPAPTTLDEIPQRVQSWLGRPHETPAPHAGPGERNPRT</sequence>
<keyword evidence="5" id="KW-1185">Reference proteome</keyword>
<evidence type="ECO:0000259" key="3">
    <source>
        <dbReference type="Pfam" id="PF00291"/>
    </source>
</evidence>
<dbReference type="Pfam" id="PF00291">
    <property type="entry name" value="PALP"/>
    <property type="match status" value="1"/>
</dbReference>
<dbReference type="AlphaFoldDB" id="A0A6I3J021"/>
<reference evidence="4 5" key="1">
    <citation type="submission" date="2019-10" db="EMBL/GenBank/DDBJ databases">
        <title>Nocardioides novel species isolated from the excrement of Marmot.</title>
        <authorList>
            <person name="Zhang G."/>
        </authorList>
    </citation>
    <scope>NUCLEOTIDE SEQUENCE [LARGE SCALE GENOMIC DNA]</scope>
    <source>
        <strain evidence="5">zg-579</strain>
    </source>
</reference>
<evidence type="ECO:0000313" key="5">
    <source>
        <dbReference type="Proteomes" id="UP000433406"/>
    </source>
</evidence>
<gene>
    <name evidence="4" type="ORF">GGQ22_04630</name>
</gene>